<reference evidence="2 3" key="1">
    <citation type="submission" date="2019-03" db="EMBL/GenBank/DDBJ databases">
        <authorList>
            <person name="Dong K."/>
        </authorList>
    </citation>
    <scope>NUCLEOTIDE SEQUENCE [LARGE SCALE GENOMIC DNA]</scope>
    <source>
        <strain evidence="3">dk512</strain>
    </source>
</reference>
<dbReference type="Gene3D" id="3.40.710.10">
    <property type="entry name" value="DD-peptidase/beta-lactamase superfamily"/>
    <property type="match status" value="1"/>
</dbReference>
<keyword evidence="3" id="KW-1185">Reference proteome</keyword>
<dbReference type="EMBL" id="CP038266">
    <property type="protein sequence ID" value="QBR90046.1"/>
    <property type="molecule type" value="Genomic_DNA"/>
</dbReference>
<gene>
    <name evidence="2" type="ORF">E4K62_15955</name>
</gene>
<organism evidence="2 3">
    <name type="scientific">Microbacterium wangchenii</name>
    <dbReference type="NCBI Taxonomy" id="2541726"/>
    <lineage>
        <taxon>Bacteria</taxon>
        <taxon>Bacillati</taxon>
        <taxon>Actinomycetota</taxon>
        <taxon>Actinomycetes</taxon>
        <taxon>Micrococcales</taxon>
        <taxon>Microbacteriaceae</taxon>
        <taxon>Microbacterium</taxon>
    </lineage>
</organism>
<evidence type="ECO:0000259" key="1">
    <source>
        <dbReference type="Pfam" id="PF13354"/>
    </source>
</evidence>
<dbReference type="GO" id="GO:0016787">
    <property type="term" value="F:hydrolase activity"/>
    <property type="evidence" value="ECO:0007669"/>
    <property type="project" value="UniProtKB-KW"/>
</dbReference>
<dbReference type="SUPFAM" id="SSF56601">
    <property type="entry name" value="beta-lactamase/transpeptidase-like"/>
    <property type="match status" value="1"/>
</dbReference>
<dbReference type="Pfam" id="PF13354">
    <property type="entry name" value="Beta-lactamase2"/>
    <property type="match status" value="1"/>
</dbReference>
<dbReference type="InterPro" id="IPR000871">
    <property type="entry name" value="Beta-lactam_class-A"/>
</dbReference>
<accession>A0ABX5SV54</accession>
<dbReference type="PANTHER" id="PTHR35333:SF3">
    <property type="entry name" value="BETA-LACTAMASE-TYPE TRANSPEPTIDASE FOLD CONTAINING PROTEIN"/>
    <property type="match status" value="1"/>
</dbReference>
<evidence type="ECO:0000313" key="2">
    <source>
        <dbReference type="EMBL" id="QBR90046.1"/>
    </source>
</evidence>
<proteinExistence type="predicted"/>
<keyword evidence="2" id="KW-0378">Hydrolase</keyword>
<protein>
    <submittedName>
        <fullName evidence="2">Serine hydrolase</fullName>
    </submittedName>
</protein>
<evidence type="ECO:0000313" key="3">
    <source>
        <dbReference type="Proteomes" id="UP000295748"/>
    </source>
</evidence>
<dbReference type="InterPro" id="IPR045155">
    <property type="entry name" value="Beta-lactam_cat"/>
</dbReference>
<dbReference type="PANTHER" id="PTHR35333">
    <property type="entry name" value="BETA-LACTAMASE"/>
    <property type="match status" value="1"/>
</dbReference>
<dbReference type="InterPro" id="IPR012338">
    <property type="entry name" value="Beta-lactam/transpept-like"/>
</dbReference>
<feature type="domain" description="Beta-lactamase class A catalytic" evidence="1">
    <location>
        <begin position="30"/>
        <end position="275"/>
    </location>
</feature>
<dbReference type="RefSeq" id="WP_135069241.1">
    <property type="nucleotide sequence ID" value="NZ_CP038266.1"/>
</dbReference>
<name>A0ABX5SV54_9MICO</name>
<sequence>MTDLTQEPAFAPVVSRAASVLATAGLSGSLLVRHLGTGHQLAIDADRPFPLASLAKLPLVAAALDAGRRGELDLAQQVTLDHRSRSRGGPGIARFTHPATLALEDLARISIEHSDSSAADALFRFVPPQSVTAWLRAAGIRGVVIRHPIEDLYVSLAAQARSSDAAAVHSLVISADQLGHPSPLPQLDVELANSGTAHGLADLIQQLWDGSIGDDVAAAVRHMMAGNLLRHRLSPDFASDAASWSSKTGSFLHLRHEAGVVEHVDGETLIVVALTRSRIPATIQPAAEHAMGQAARLLHDELLAWCADQ</sequence>
<dbReference type="Proteomes" id="UP000295748">
    <property type="component" value="Chromosome"/>
</dbReference>